<feature type="chain" id="PRO_5045677362" description="Beta-glucanase" evidence="10">
    <location>
        <begin position="28"/>
        <end position="251"/>
    </location>
</feature>
<sequence length="251" mass="27950">MFKVRSRIAAAAALLLTAVLTPAPAQAATRGFVDHLGSEDTGRWHRADGWSNGSVFDVGWRADHVGFRRGDLTLTLDDVPCPAGCSDKPYASGEYRTNDLYSSGKFETRMKAVKRSGTTTTFFTYTGPSDNQPWDEIDIEILGRNTRLMQTNYFTDGVGGHETVIDLGFDAAAGYHTYGFEWSPRAIKWYVDGRLVHREDGSRGPLPSHPQRIMMNLWPGIGVDDWLGPFTYPGRPLTAHYDWVRFTPGRG</sequence>
<dbReference type="PRINTS" id="PR00737">
    <property type="entry name" value="GLHYDRLASE16"/>
</dbReference>
<dbReference type="InterPro" id="IPR008264">
    <property type="entry name" value="Beta_glucanase"/>
</dbReference>
<dbReference type="InterPro" id="IPR008263">
    <property type="entry name" value="GH16_AS"/>
</dbReference>
<dbReference type="InterPro" id="IPR000757">
    <property type="entry name" value="Beta-glucanase-like"/>
</dbReference>
<dbReference type="NCBIfam" id="NF047856">
    <property type="entry name" value="BGlucanaseBglS"/>
    <property type="match status" value="1"/>
</dbReference>
<dbReference type="InterPro" id="IPR044791">
    <property type="entry name" value="Beta-glucanase/XTH"/>
</dbReference>
<dbReference type="EMBL" id="JAENHP010000016">
    <property type="protein sequence ID" value="MBM2620885.1"/>
    <property type="molecule type" value="Genomic_DNA"/>
</dbReference>
<comment type="catalytic activity">
    <reaction evidence="1">
        <text>Hydrolysis of (1-&gt;4)-beta-D-glucosidic linkages in beta-D-glucans containing (1-&gt;3)- and (1-&gt;4)-bonds.</text>
        <dbReference type="EC" id="3.2.1.73"/>
    </reaction>
</comment>
<evidence type="ECO:0000256" key="1">
    <source>
        <dbReference type="ARBA" id="ARBA00000481"/>
    </source>
</evidence>
<dbReference type="Proteomes" id="UP000632138">
    <property type="component" value="Unassembled WGS sequence"/>
</dbReference>
<keyword evidence="13" id="KW-1185">Reference proteome</keyword>
<evidence type="ECO:0000256" key="3">
    <source>
        <dbReference type="ARBA" id="ARBA00012690"/>
    </source>
</evidence>
<keyword evidence="6" id="KW-0326">Glycosidase</keyword>
<comment type="similarity">
    <text evidence="2">Belongs to the glycosyl hydrolase 16 family.</text>
</comment>
<accession>A0ABS2AM66</accession>
<evidence type="ECO:0000256" key="8">
    <source>
        <dbReference type="ARBA" id="ARBA00029771"/>
    </source>
</evidence>
<evidence type="ECO:0000313" key="12">
    <source>
        <dbReference type="EMBL" id="MBM2620885.1"/>
    </source>
</evidence>
<organism evidence="12 13">
    <name type="scientific">Paractinoplanes ovalisporus</name>
    <dbReference type="NCBI Taxonomy" id="2810368"/>
    <lineage>
        <taxon>Bacteria</taxon>
        <taxon>Bacillati</taxon>
        <taxon>Actinomycetota</taxon>
        <taxon>Actinomycetes</taxon>
        <taxon>Micromonosporales</taxon>
        <taxon>Micromonosporaceae</taxon>
        <taxon>Paractinoplanes</taxon>
    </lineage>
</organism>
<dbReference type="RefSeq" id="WP_203380859.1">
    <property type="nucleotide sequence ID" value="NZ_JAENHP010000016.1"/>
</dbReference>
<evidence type="ECO:0000256" key="4">
    <source>
        <dbReference type="ARBA" id="ARBA00014569"/>
    </source>
</evidence>
<dbReference type="InterPro" id="IPR013320">
    <property type="entry name" value="ConA-like_dom_sf"/>
</dbReference>
<keyword evidence="5 12" id="KW-0378">Hydrolase</keyword>
<dbReference type="PANTHER" id="PTHR31062">
    <property type="entry name" value="XYLOGLUCAN ENDOTRANSGLUCOSYLASE/HYDROLASE PROTEIN 8-RELATED"/>
    <property type="match status" value="1"/>
</dbReference>
<keyword evidence="10" id="KW-0732">Signal</keyword>
<protein>
    <recommendedName>
        <fullName evidence="4">Beta-glucanase</fullName>
        <ecNumber evidence="3">3.2.1.73</ecNumber>
    </recommendedName>
    <alternativeName>
        <fullName evidence="9">1,3-1,4-beta-D-glucan 4-glucanohydrolase</fullName>
    </alternativeName>
    <alternativeName>
        <fullName evidence="8">Endo-beta-1,3-1,4 glucanase</fullName>
    </alternativeName>
    <alternativeName>
        <fullName evidence="7">Lichenase</fullName>
    </alternativeName>
</protein>
<dbReference type="Gene3D" id="2.60.120.200">
    <property type="match status" value="1"/>
</dbReference>
<dbReference type="EC" id="3.2.1.73" evidence="3"/>
<evidence type="ECO:0000256" key="6">
    <source>
        <dbReference type="ARBA" id="ARBA00023295"/>
    </source>
</evidence>
<comment type="caution">
    <text evidence="12">The sequence shown here is derived from an EMBL/GenBank/DDBJ whole genome shotgun (WGS) entry which is preliminary data.</text>
</comment>
<reference evidence="12 13" key="1">
    <citation type="submission" date="2021-01" db="EMBL/GenBank/DDBJ databases">
        <title>Actinoplanes sp. nov. LDG1-06 isolated from lichen.</title>
        <authorList>
            <person name="Saeng-In P."/>
            <person name="Phongsopitanun W."/>
            <person name="Kanchanasin P."/>
            <person name="Yuki M."/>
            <person name="Kudo T."/>
            <person name="Ohkuma M."/>
            <person name="Tanasupawat S."/>
        </authorList>
    </citation>
    <scope>NUCLEOTIDE SEQUENCE [LARGE SCALE GENOMIC DNA]</scope>
    <source>
        <strain evidence="12 13">LDG1-06</strain>
    </source>
</reference>
<evidence type="ECO:0000256" key="7">
    <source>
        <dbReference type="ARBA" id="ARBA00029722"/>
    </source>
</evidence>
<evidence type="ECO:0000256" key="10">
    <source>
        <dbReference type="SAM" id="SignalP"/>
    </source>
</evidence>
<evidence type="ECO:0000259" key="11">
    <source>
        <dbReference type="PROSITE" id="PS51762"/>
    </source>
</evidence>
<evidence type="ECO:0000256" key="9">
    <source>
        <dbReference type="ARBA" id="ARBA00031665"/>
    </source>
</evidence>
<dbReference type="CDD" id="cd02175">
    <property type="entry name" value="GH16_lichenase"/>
    <property type="match status" value="1"/>
</dbReference>
<dbReference type="PROSITE" id="PS01034">
    <property type="entry name" value="GH16_1"/>
    <property type="match status" value="1"/>
</dbReference>
<dbReference type="Pfam" id="PF00722">
    <property type="entry name" value="Glyco_hydro_16"/>
    <property type="match status" value="1"/>
</dbReference>
<feature type="domain" description="GH16" evidence="11">
    <location>
        <begin position="16"/>
        <end position="251"/>
    </location>
</feature>
<proteinExistence type="inferred from homology"/>
<dbReference type="SUPFAM" id="SSF49899">
    <property type="entry name" value="Concanavalin A-like lectins/glucanases"/>
    <property type="match status" value="1"/>
</dbReference>
<dbReference type="GO" id="GO:0016787">
    <property type="term" value="F:hydrolase activity"/>
    <property type="evidence" value="ECO:0007669"/>
    <property type="project" value="UniProtKB-KW"/>
</dbReference>
<name>A0ABS2AM66_9ACTN</name>
<feature type="signal peptide" evidence="10">
    <location>
        <begin position="1"/>
        <end position="27"/>
    </location>
</feature>
<evidence type="ECO:0000313" key="13">
    <source>
        <dbReference type="Proteomes" id="UP000632138"/>
    </source>
</evidence>
<dbReference type="PROSITE" id="PS51762">
    <property type="entry name" value="GH16_2"/>
    <property type="match status" value="1"/>
</dbReference>
<evidence type="ECO:0000256" key="5">
    <source>
        <dbReference type="ARBA" id="ARBA00022801"/>
    </source>
</evidence>
<evidence type="ECO:0000256" key="2">
    <source>
        <dbReference type="ARBA" id="ARBA00006865"/>
    </source>
</evidence>
<gene>
    <name evidence="12" type="ORF">JIG36_35830</name>
</gene>